<evidence type="ECO:0000313" key="2">
    <source>
        <dbReference type="Proteomes" id="UP001165960"/>
    </source>
</evidence>
<dbReference type="EMBL" id="QTSX02006399">
    <property type="protein sequence ID" value="KAJ9055461.1"/>
    <property type="molecule type" value="Genomic_DNA"/>
</dbReference>
<keyword evidence="2" id="KW-1185">Reference proteome</keyword>
<evidence type="ECO:0000313" key="1">
    <source>
        <dbReference type="EMBL" id="KAJ9055461.1"/>
    </source>
</evidence>
<organism evidence="1 2">
    <name type="scientific">Entomophthora muscae</name>
    <dbReference type="NCBI Taxonomy" id="34485"/>
    <lineage>
        <taxon>Eukaryota</taxon>
        <taxon>Fungi</taxon>
        <taxon>Fungi incertae sedis</taxon>
        <taxon>Zoopagomycota</taxon>
        <taxon>Entomophthoromycotina</taxon>
        <taxon>Entomophthoromycetes</taxon>
        <taxon>Entomophthorales</taxon>
        <taxon>Entomophthoraceae</taxon>
        <taxon>Entomophthora</taxon>
    </lineage>
</organism>
<accession>A0ACC2RZP0</accession>
<comment type="caution">
    <text evidence="1">The sequence shown here is derived from an EMBL/GenBank/DDBJ whole genome shotgun (WGS) entry which is preliminary data.</text>
</comment>
<name>A0ACC2RZP0_9FUNG</name>
<sequence>MDGMGNPLPEVWESSPNCYQRWRQCKHREFEHRHQHMQDTKEIWGCKVQTEATLKLAESRELLFAPGARSKDPERLQKQGQSSGLTAKEIKGQQEVNKKT</sequence>
<gene>
    <name evidence="1" type="ORF">DSO57_1003958</name>
</gene>
<proteinExistence type="predicted"/>
<reference evidence="1" key="1">
    <citation type="submission" date="2022-04" db="EMBL/GenBank/DDBJ databases">
        <title>Genome of the entomopathogenic fungus Entomophthora muscae.</title>
        <authorList>
            <person name="Elya C."/>
            <person name="Lovett B.R."/>
            <person name="Lee E."/>
            <person name="Macias A.M."/>
            <person name="Hajek A.E."/>
            <person name="De Bivort B.L."/>
            <person name="Kasson M.T."/>
            <person name="De Fine Licht H.H."/>
            <person name="Stajich J.E."/>
        </authorList>
    </citation>
    <scope>NUCLEOTIDE SEQUENCE</scope>
    <source>
        <strain evidence="1">Berkeley</strain>
    </source>
</reference>
<protein>
    <submittedName>
        <fullName evidence="1">Uncharacterized protein</fullName>
    </submittedName>
</protein>
<dbReference type="Proteomes" id="UP001165960">
    <property type="component" value="Unassembled WGS sequence"/>
</dbReference>